<reference key="1">
    <citation type="submission" date="2017-08" db="EMBL/GenBank/DDBJ databases">
        <title>A dynamic microbial community with high functional redundancy inhabits the cold, oxic subseafloor aquifer.</title>
        <authorList>
            <person name="Tully B.J."/>
            <person name="Wheat C.G."/>
            <person name="Glazer B.T."/>
            <person name="Huber J.A."/>
        </authorList>
    </citation>
    <scope>NUCLEOTIDE SEQUENCE [LARGE SCALE GENOMIC DNA]</scope>
</reference>
<proteinExistence type="predicted"/>
<protein>
    <submittedName>
        <fullName evidence="1">Uncharacterized protein</fullName>
    </submittedName>
</protein>
<reference evidence="1" key="2">
    <citation type="journal article" date="2018" name="ISME J.">
        <title>A dynamic microbial community with high functional redundancy inhabits the cold, oxic subseafloor aquifer.</title>
        <authorList>
            <person name="Tully B.J."/>
            <person name="Wheat C.G."/>
            <person name="Glazer B.T."/>
            <person name="Huber J.A."/>
        </authorList>
    </citation>
    <scope>NUCLEOTIDE SEQUENCE</scope>
    <source>
        <strain evidence="1">NORP83</strain>
    </source>
</reference>
<comment type="caution">
    <text evidence="1">The sequence shown here is derived from an EMBL/GenBank/DDBJ whole genome shotgun (WGS) entry which is preliminary data.</text>
</comment>
<dbReference type="AlphaFoldDB" id="A0A2A4Z971"/>
<evidence type="ECO:0000313" key="1">
    <source>
        <dbReference type="EMBL" id="PCJ03542.1"/>
    </source>
</evidence>
<dbReference type="EMBL" id="NVUS01000002">
    <property type="protein sequence ID" value="PCJ03542.1"/>
    <property type="molecule type" value="Genomic_DNA"/>
</dbReference>
<gene>
    <name evidence="1" type="ORF">COB13_02670</name>
</gene>
<organism evidence="1">
    <name type="scientific">OCS116 cluster bacterium</name>
    <dbReference type="NCBI Taxonomy" id="2030921"/>
    <lineage>
        <taxon>Bacteria</taxon>
        <taxon>Pseudomonadati</taxon>
        <taxon>Pseudomonadota</taxon>
        <taxon>Alphaproteobacteria</taxon>
        <taxon>OCS116 cluster</taxon>
    </lineage>
</organism>
<accession>A0A2A4Z971</accession>
<name>A0A2A4Z971_9PROT</name>
<sequence>MRNVVDWGGELASDQRLSGLARERSERARPSEATKCPWGASAQYNANFQSISYQLTVFLRPVLGSVTVGTGVLAFFTFGRPIGLLSSEPLRARYSVPLATA</sequence>